<feature type="domain" description="Integrase catalytic" evidence="2">
    <location>
        <begin position="409"/>
        <end position="565"/>
    </location>
</feature>
<dbReference type="EMBL" id="JABANP010000117">
    <property type="protein sequence ID" value="KAF4689705.1"/>
    <property type="molecule type" value="Genomic_DNA"/>
</dbReference>
<dbReference type="InterPro" id="IPR052160">
    <property type="entry name" value="Gypsy_RT_Integrase-like"/>
</dbReference>
<dbReference type="OrthoDB" id="413122at2759"/>
<sequence length="793" mass="90117">LKIFGAVTLRVATPNISIEDQFIVTDDCLTVPLLLGCPTLAKLKTSIHVTSKGTRIHTNVAPVEDTKVKGRVKFSDKVEYFPEEIFQGWEHPTNEIMVNYQVHIINQLVEEDGTQRIDKGLITVEKFEDPISPWYWARCPDQGSSKETGDFTKMVCFAGPQDDERVDRDSNKDNKEMKGSRPPQQKDTDESEEGCIKVMGLNVDGIDLPSFEGYSDEEVDELKALERYAAPDGLYEEGILNDADFERCVAACVRRCQSSDDNLRRFKLYLNGDITKGQLGMDATKLQRLGRICYLDQDGLIHRKPSDPDETEREQDTGVLYLGESGYSDRMVRLLAAIYHYIYSHLGIPRVYGKLKLRYSRKGLKRLVRATLRSCIPCLKARAARSLDYVTTHVQGLLTKGLWQVVGADLAGPYGRRGDSQGDDEEEHYLLLVHDHVSGFTCARPLKDSKPKTVAEVFHSIFCEHGAPRVLITDRDRVHLMRKDVKVVLAKHGVRYYTLPGYAQFLSFWERAHKDFVEVTRALRVSIVRAEGSYVEDYQLAVRAYNITPRMWANVSPAELHFTYGIRVPGERGDGDDDIDWDELKVKYFDTDLLSFVKDSIPLMENSREDYLVTMREYLELWRMRQERNLERVVPSEEEIQQPEDGLLPPDILSAGSSEEGVPSEDEDLEDDDIVDLSRLREQLGIGEGYEFGRFMSKVPPSDAVVIVVDHEYNGLATVLEGDEGTDDGSVLVQPMRVELLGGCIELKKAIDVDIITVQLDGMVYVSPTDKKWTRRRSREMLQLLHDVQVPRC</sequence>
<feature type="region of interest" description="Disordered" evidence="1">
    <location>
        <begin position="162"/>
        <end position="192"/>
    </location>
</feature>
<proteinExistence type="predicted"/>
<name>A0A7J6P0R1_PEROL</name>
<dbReference type="Proteomes" id="UP000541610">
    <property type="component" value="Unassembled WGS sequence"/>
</dbReference>
<feature type="region of interest" description="Disordered" evidence="1">
    <location>
        <begin position="633"/>
        <end position="669"/>
    </location>
</feature>
<accession>A0A7J6P0R1</accession>
<comment type="caution">
    <text evidence="3">The sequence shown here is derived from an EMBL/GenBank/DDBJ whole genome shotgun (WGS) entry which is preliminary data.</text>
</comment>
<evidence type="ECO:0000256" key="1">
    <source>
        <dbReference type="SAM" id="MobiDB-lite"/>
    </source>
</evidence>
<evidence type="ECO:0000313" key="3">
    <source>
        <dbReference type="EMBL" id="KAF4689705.1"/>
    </source>
</evidence>
<dbReference type="PANTHER" id="PTHR47266">
    <property type="entry name" value="ENDONUCLEASE-RELATED"/>
    <property type="match status" value="1"/>
</dbReference>
<reference evidence="3 4" key="1">
    <citation type="submission" date="2020-04" db="EMBL/GenBank/DDBJ databases">
        <title>Perkinsus olseni comparative genomics.</title>
        <authorList>
            <person name="Bogema D.R."/>
        </authorList>
    </citation>
    <scope>NUCLEOTIDE SEQUENCE [LARGE SCALE GENOMIC DNA]</scope>
    <source>
        <strain evidence="3">00978-12</strain>
    </source>
</reference>
<protein>
    <recommendedName>
        <fullName evidence="2">Integrase catalytic domain-containing protein</fullName>
    </recommendedName>
</protein>
<dbReference type="InterPro" id="IPR036397">
    <property type="entry name" value="RNaseH_sf"/>
</dbReference>
<dbReference type="GO" id="GO:0015074">
    <property type="term" value="P:DNA integration"/>
    <property type="evidence" value="ECO:0007669"/>
    <property type="project" value="InterPro"/>
</dbReference>
<evidence type="ECO:0000313" key="4">
    <source>
        <dbReference type="Proteomes" id="UP000541610"/>
    </source>
</evidence>
<dbReference type="SUPFAM" id="SSF53098">
    <property type="entry name" value="Ribonuclease H-like"/>
    <property type="match status" value="1"/>
</dbReference>
<gene>
    <name evidence="3" type="ORF">FOZ60_001207</name>
</gene>
<dbReference type="InterPro" id="IPR001584">
    <property type="entry name" value="Integrase_cat-core"/>
</dbReference>
<dbReference type="AlphaFoldDB" id="A0A7J6P0R1"/>
<feature type="non-terminal residue" evidence="3">
    <location>
        <position position="1"/>
    </location>
</feature>
<dbReference type="Gene3D" id="3.30.420.10">
    <property type="entry name" value="Ribonuclease H-like superfamily/Ribonuclease H"/>
    <property type="match status" value="1"/>
</dbReference>
<dbReference type="PROSITE" id="PS50994">
    <property type="entry name" value="INTEGRASE"/>
    <property type="match status" value="1"/>
</dbReference>
<organism evidence="3 4">
    <name type="scientific">Perkinsus olseni</name>
    <name type="common">Perkinsus atlanticus</name>
    <dbReference type="NCBI Taxonomy" id="32597"/>
    <lineage>
        <taxon>Eukaryota</taxon>
        <taxon>Sar</taxon>
        <taxon>Alveolata</taxon>
        <taxon>Perkinsozoa</taxon>
        <taxon>Perkinsea</taxon>
        <taxon>Perkinsida</taxon>
        <taxon>Perkinsidae</taxon>
        <taxon>Perkinsus</taxon>
    </lineage>
</organism>
<evidence type="ECO:0000259" key="2">
    <source>
        <dbReference type="PROSITE" id="PS50994"/>
    </source>
</evidence>
<feature type="compositionally biased region" description="Basic and acidic residues" evidence="1">
    <location>
        <begin position="162"/>
        <end position="188"/>
    </location>
</feature>
<dbReference type="GO" id="GO:0003676">
    <property type="term" value="F:nucleic acid binding"/>
    <property type="evidence" value="ECO:0007669"/>
    <property type="project" value="InterPro"/>
</dbReference>
<dbReference type="InterPro" id="IPR012337">
    <property type="entry name" value="RNaseH-like_sf"/>
</dbReference>